<dbReference type="InterPro" id="IPR051796">
    <property type="entry name" value="ISF_SsuE-like"/>
</dbReference>
<dbReference type="AlphaFoldDB" id="A0A2W3ZS51"/>
<gene>
    <name evidence="4" type="ORF">CI088_02095</name>
</gene>
<evidence type="ECO:0000256" key="2">
    <source>
        <dbReference type="ARBA" id="ARBA00022643"/>
    </source>
</evidence>
<dbReference type="InterPro" id="IPR029039">
    <property type="entry name" value="Flavoprotein-like_sf"/>
</dbReference>
<name>A0A2W3ZS51_9ENTE</name>
<evidence type="ECO:0000259" key="3">
    <source>
        <dbReference type="Pfam" id="PF03358"/>
    </source>
</evidence>
<comment type="caution">
    <text evidence="4">The sequence shown here is derived from an EMBL/GenBank/DDBJ whole genome shotgun (WGS) entry which is preliminary data.</text>
</comment>
<protein>
    <submittedName>
        <fullName evidence="4">NADPH-dependent oxidoreductase</fullName>
    </submittedName>
</protein>
<reference evidence="4 5" key="1">
    <citation type="submission" date="2017-11" db="EMBL/GenBank/DDBJ databases">
        <title>Draft genome sequence of Enterococcus plantarum TRW2 strain isolated from lettuce.</title>
        <authorList>
            <person name="Kim E.B."/>
            <person name="Marco M.L."/>
            <person name="Williams T.R."/>
            <person name="You I.H."/>
        </authorList>
    </citation>
    <scope>NUCLEOTIDE SEQUENCE [LARGE SCALE GENOMIC DNA]</scope>
    <source>
        <strain evidence="4 5">TRW2</strain>
    </source>
</reference>
<accession>A0A2W3ZS51</accession>
<sequence length="246" mass="27936">MERRGNMKKIFVLNGSRRKEGNTASFIRKITGNLDKATFAVEYAYPQDYNIKFCDGDHNCFIDVEHDSGDDLEKLQNKILESDVFIVGSPVYVHSMTSDLKLFIERSAWWAHTLRLGGKPVVVISTCGSNGLKTVTEPLSEIMTFMGGNVIANANAVEVLNHFNNEIWLKEVTDTIVERIKKFAQLPPMSNKFLEGVFNGSKLNILEQLEVQKEMGVDLGELAYWQKTGMINFDTFEDYLTTLHRK</sequence>
<keyword evidence="2" id="KW-0288">FMN</keyword>
<evidence type="ECO:0000313" key="4">
    <source>
        <dbReference type="EMBL" id="PZL76954.1"/>
    </source>
</evidence>
<keyword evidence="1" id="KW-0285">Flavoprotein</keyword>
<dbReference type="PANTHER" id="PTHR43278">
    <property type="entry name" value="NAD(P)H-DEPENDENT FMN-CONTAINING OXIDOREDUCTASE YWQN-RELATED"/>
    <property type="match status" value="1"/>
</dbReference>
<dbReference type="InterPro" id="IPR005025">
    <property type="entry name" value="FMN_Rdtase-like_dom"/>
</dbReference>
<feature type="domain" description="NADPH-dependent FMN reductase-like" evidence="3">
    <location>
        <begin position="9"/>
        <end position="154"/>
    </location>
</feature>
<dbReference type="Gene3D" id="3.40.50.360">
    <property type="match status" value="1"/>
</dbReference>
<dbReference type="SUPFAM" id="SSF52218">
    <property type="entry name" value="Flavoproteins"/>
    <property type="match status" value="1"/>
</dbReference>
<evidence type="ECO:0000256" key="1">
    <source>
        <dbReference type="ARBA" id="ARBA00022630"/>
    </source>
</evidence>
<keyword evidence="5" id="KW-1185">Reference proteome</keyword>
<dbReference type="Pfam" id="PF03358">
    <property type="entry name" value="FMN_red"/>
    <property type="match status" value="1"/>
</dbReference>
<organism evidence="4 5">
    <name type="scientific">Enterococcus plantarum</name>
    <dbReference type="NCBI Taxonomy" id="1077675"/>
    <lineage>
        <taxon>Bacteria</taxon>
        <taxon>Bacillati</taxon>
        <taxon>Bacillota</taxon>
        <taxon>Bacilli</taxon>
        <taxon>Lactobacillales</taxon>
        <taxon>Enterococcaceae</taxon>
        <taxon>Enterococcus</taxon>
    </lineage>
</organism>
<proteinExistence type="predicted"/>
<evidence type="ECO:0000313" key="5">
    <source>
        <dbReference type="Proteomes" id="UP000249828"/>
    </source>
</evidence>
<dbReference type="EMBL" id="PIEU01000022">
    <property type="protein sequence ID" value="PZL76954.1"/>
    <property type="molecule type" value="Genomic_DNA"/>
</dbReference>
<dbReference type="Proteomes" id="UP000249828">
    <property type="component" value="Unassembled WGS sequence"/>
</dbReference>
<dbReference type="GO" id="GO:0016491">
    <property type="term" value="F:oxidoreductase activity"/>
    <property type="evidence" value="ECO:0007669"/>
    <property type="project" value="InterPro"/>
</dbReference>
<dbReference type="PANTHER" id="PTHR43278:SF4">
    <property type="entry name" value="NAD(P)H-DEPENDENT FMN-CONTAINING OXIDOREDUCTASE YWQN-RELATED"/>
    <property type="match status" value="1"/>
</dbReference>